<evidence type="ECO:0000313" key="3">
    <source>
        <dbReference type="Proteomes" id="UP000236333"/>
    </source>
</evidence>
<reference evidence="2 3" key="1">
    <citation type="journal article" date="2017" name="Mol. Biol. Evol.">
        <title>The 4-celled Tetrabaena socialis nuclear genome reveals the essential components for genetic control of cell number at the origin of multicellularity in the volvocine lineage.</title>
        <authorList>
            <person name="Featherston J."/>
            <person name="Arakaki Y."/>
            <person name="Hanschen E.R."/>
            <person name="Ferris P.J."/>
            <person name="Michod R.E."/>
            <person name="Olson B.J.S.C."/>
            <person name="Nozaki H."/>
            <person name="Durand P.M."/>
        </authorList>
    </citation>
    <scope>NUCLEOTIDE SEQUENCE [LARGE SCALE GENOMIC DNA]</scope>
    <source>
        <strain evidence="2 3">NIES-571</strain>
    </source>
</reference>
<dbReference type="Proteomes" id="UP000236333">
    <property type="component" value="Unassembled WGS sequence"/>
</dbReference>
<evidence type="ECO:0000313" key="2">
    <source>
        <dbReference type="EMBL" id="PNH04671.1"/>
    </source>
</evidence>
<dbReference type="AlphaFoldDB" id="A0A2J7ZWK5"/>
<dbReference type="EMBL" id="PGGS01000369">
    <property type="protein sequence ID" value="PNH04671.1"/>
    <property type="molecule type" value="Genomic_DNA"/>
</dbReference>
<accession>A0A2J7ZWK5</accession>
<feature type="compositionally biased region" description="Low complexity" evidence="1">
    <location>
        <begin position="238"/>
        <end position="249"/>
    </location>
</feature>
<feature type="compositionally biased region" description="Low complexity" evidence="1">
    <location>
        <begin position="173"/>
        <end position="183"/>
    </location>
</feature>
<comment type="caution">
    <text evidence="2">The sequence shown here is derived from an EMBL/GenBank/DDBJ whole genome shotgun (WGS) entry which is preliminary data.</text>
</comment>
<organism evidence="2 3">
    <name type="scientific">Tetrabaena socialis</name>
    <dbReference type="NCBI Taxonomy" id="47790"/>
    <lineage>
        <taxon>Eukaryota</taxon>
        <taxon>Viridiplantae</taxon>
        <taxon>Chlorophyta</taxon>
        <taxon>core chlorophytes</taxon>
        <taxon>Chlorophyceae</taxon>
        <taxon>CS clade</taxon>
        <taxon>Chlamydomonadales</taxon>
        <taxon>Tetrabaenaceae</taxon>
        <taxon>Tetrabaena</taxon>
    </lineage>
</organism>
<gene>
    <name evidence="2" type="ORF">TSOC_009122</name>
</gene>
<feature type="region of interest" description="Disordered" evidence="1">
    <location>
        <begin position="156"/>
        <end position="249"/>
    </location>
</feature>
<protein>
    <submittedName>
        <fullName evidence="2">Uncharacterized protein</fullName>
    </submittedName>
</protein>
<feature type="compositionally biased region" description="Pro residues" evidence="1">
    <location>
        <begin position="202"/>
        <end position="211"/>
    </location>
</feature>
<sequence length="249" mass="25811">MPSTHRAGRRRGTAFRDKRAVTPGYALWNLQELAAEIREMADLRSTLPEGDPRGTCETRELSPLHGGGSLPCPEAGVACHSGAVVAADAVLDAGRKGAQLRTGQLLQRHLPPPDMLLRGCCRAAEFSDVRAKRRQVMEGWRVPQAFCRLAACRAPAASTPSAPTSPPAPGAAPAPDARAPGGDAVRDPPRDPPDPLAGGSTTPPPLPPPPYTAVTPLPGDSGCVSSAGGPRPPPPRAPGEGSPSPEDLW</sequence>
<name>A0A2J7ZWK5_9CHLO</name>
<keyword evidence="3" id="KW-1185">Reference proteome</keyword>
<feature type="compositionally biased region" description="Basic and acidic residues" evidence="1">
    <location>
        <begin position="184"/>
        <end position="193"/>
    </location>
</feature>
<feature type="compositionally biased region" description="Low complexity" evidence="1">
    <location>
        <begin position="212"/>
        <end position="229"/>
    </location>
</feature>
<feature type="compositionally biased region" description="Pro residues" evidence="1">
    <location>
        <begin position="163"/>
        <end position="172"/>
    </location>
</feature>
<proteinExistence type="predicted"/>
<evidence type="ECO:0000256" key="1">
    <source>
        <dbReference type="SAM" id="MobiDB-lite"/>
    </source>
</evidence>